<name>X1IG53_9ZZZZ</name>
<sequence length="43" mass="4901">MAKIGHRFQSLLDQKFVYNKGLVVDVVSKAMGISSSLLYKWIE</sequence>
<comment type="caution">
    <text evidence="1">The sequence shown here is derived from an EMBL/GenBank/DDBJ whole genome shotgun (WGS) entry which is preliminary data.</text>
</comment>
<feature type="non-terminal residue" evidence="1">
    <location>
        <position position="43"/>
    </location>
</feature>
<gene>
    <name evidence="1" type="ORF">S03H2_55575</name>
</gene>
<organism evidence="1">
    <name type="scientific">marine sediment metagenome</name>
    <dbReference type="NCBI Taxonomy" id="412755"/>
    <lineage>
        <taxon>unclassified sequences</taxon>
        <taxon>metagenomes</taxon>
        <taxon>ecological metagenomes</taxon>
    </lineage>
</organism>
<reference evidence="1" key="1">
    <citation type="journal article" date="2014" name="Front. Microbiol.">
        <title>High frequency of phylogenetically diverse reductive dehalogenase-homologous genes in deep subseafloor sedimentary metagenomes.</title>
        <authorList>
            <person name="Kawai M."/>
            <person name="Futagami T."/>
            <person name="Toyoda A."/>
            <person name="Takaki Y."/>
            <person name="Nishi S."/>
            <person name="Hori S."/>
            <person name="Arai W."/>
            <person name="Tsubouchi T."/>
            <person name="Morono Y."/>
            <person name="Uchiyama I."/>
            <person name="Ito T."/>
            <person name="Fujiyama A."/>
            <person name="Inagaki F."/>
            <person name="Takami H."/>
        </authorList>
    </citation>
    <scope>NUCLEOTIDE SEQUENCE</scope>
    <source>
        <strain evidence="1">Expedition CK06-06</strain>
    </source>
</reference>
<dbReference type="AlphaFoldDB" id="X1IG53"/>
<evidence type="ECO:0000313" key="1">
    <source>
        <dbReference type="EMBL" id="GAH81396.1"/>
    </source>
</evidence>
<proteinExistence type="predicted"/>
<dbReference type="EMBL" id="BARU01035511">
    <property type="protein sequence ID" value="GAH81396.1"/>
    <property type="molecule type" value="Genomic_DNA"/>
</dbReference>
<accession>X1IG53</accession>
<protein>
    <submittedName>
        <fullName evidence="1">Uncharacterized protein</fullName>
    </submittedName>
</protein>